<dbReference type="SUPFAM" id="SSF52096">
    <property type="entry name" value="ClpP/crotonase"/>
    <property type="match status" value="1"/>
</dbReference>
<keyword evidence="2" id="KW-0456">Lyase</keyword>
<dbReference type="Proteomes" id="UP000676409">
    <property type="component" value="Chromosome"/>
</dbReference>
<evidence type="ECO:0000256" key="3">
    <source>
        <dbReference type="RuleBase" id="RU003707"/>
    </source>
</evidence>
<dbReference type="CDD" id="cd06558">
    <property type="entry name" value="crotonase-like"/>
    <property type="match status" value="1"/>
</dbReference>
<name>A0A975IY06_9CAUL</name>
<dbReference type="InterPro" id="IPR029045">
    <property type="entry name" value="ClpP/crotonase-like_dom_sf"/>
</dbReference>
<dbReference type="Gene3D" id="1.10.12.10">
    <property type="entry name" value="Lyase 2-enoyl-coa Hydratase, Chain A, domain 2"/>
    <property type="match status" value="1"/>
</dbReference>
<dbReference type="KEGG" id="caul:KCG34_08935"/>
<evidence type="ECO:0000256" key="1">
    <source>
        <dbReference type="ARBA" id="ARBA00005254"/>
    </source>
</evidence>
<accession>A0A975IY06</accession>
<dbReference type="InterPro" id="IPR018376">
    <property type="entry name" value="Enoyl-CoA_hyd/isom_CS"/>
</dbReference>
<dbReference type="EMBL" id="CP073078">
    <property type="protein sequence ID" value="QUD89971.1"/>
    <property type="molecule type" value="Genomic_DNA"/>
</dbReference>
<dbReference type="InterPro" id="IPR001753">
    <property type="entry name" value="Enoyl-CoA_hydra/iso"/>
</dbReference>
<dbReference type="RefSeq" id="WP_211940022.1">
    <property type="nucleotide sequence ID" value="NZ_CP073078.1"/>
</dbReference>
<gene>
    <name evidence="4" type="ORF">KCG34_08935</name>
</gene>
<dbReference type="AlphaFoldDB" id="A0A975IY06"/>
<dbReference type="Gene3D" id="3.90.226.10">
    <property type="entry name" value="2-enoyl-CoA Hydratase, Chain A, domain 1"/>
    <property type="match status" value="1"/>
</dbReference>
<evidence type="ECO:0000313" key="4">
    <source>
        <dbReference type="EMBL" id="QUD89971.1"/>
    </source>
</evidence>
<sequence length="273" mass="29373">MFAETRFDTIACDAPAAGVARITLNRPQAMNAYTFQMCRELSAAIALFADDDDLKVLILTGAGERAFCTGGDISGADPEHSRHVATSPMGHGREMRDGMQAVVLALRRLDKPSLAVIRGYAVAGGLALALACDFRFAGETARLGDTSNKAGLLPDEGGAWLFPRAMGLDKALRMSLLHEIYDAERAERLGLVTEVFPDAELEAQALAFCGHLALKAPLAVRLTKMMMAKAMETSLEASLVDAQMAVMVTNPSEDVREGVAAFREKRAPRFKGR</sequence>
<evidence type="ECO:0000256" key="2">
    <source>
        <dbReference type="ARBA" id="ARBA00023239"/>
    </source>
</evidence>
<dbReference type="GO" id="GO:0006635">
    <property type="term" value="P:fatty acid beta-oxidation"/>
    <property type="evidence" value="ECO:0007669"/>
    <property type="project" value="TreeGrafter"/>
</dbReference>
<dbReference type="InterPro" id="IPR014748">
    <property type="entry name" value="Enoyl-CoA_hydra_C"/>
</dbReference>
<protein>
    <submittedName>
        <fullName evidence="4">Enoyl-CoA hydratase/isomerase family protein</fullName>
    </submittedName>
</protein>
<evidence type="ECO:0000313" key="5">
    <source>
        <dbReference type="Proteomes" id="UP000676409"/>
    </source>
</evidence>
<dbReference type="PROSITE" id="PS00166">
    <property type="entry name" value="ENOYL_COA_HYDRATASE"/>
    <property type="match status" value="1"/>
</dbReference>
<proteinExistence type="inferred from homology"/>
<reference evidence="4" key="1">
    <citation type="submission" date="2021-04" db="EMBL/GenBank/DDBJ databases">
        <title>The complete genome sequence of Caulobacter sp. S6.</title>
        <authorList>
            <person name="Tang Y."/>
            <person name="Ouyang W."/>
            <person name="Liu Q."/>
            <person name="Huang B."/>
            <person name="Guo Z."/>
            <person name="Lei P."/>
        </authorList>
    </citation>
    <scope>NUCLEOTIDE SEQUENCE</scope>
    <source>
        <strain evidence="4">S6</strain>
    </source>
</reference>
<dbReference type="Pfam" id="PF00378">
    <property type="entry name" value="ECH_1"/>
    <property type="match status" value="1"/>
</dbReference>
<comment type="similarity">
    <text evidence="1 3">Belongs to the enoyl-CoA hydratase/isomerase family.</text>
</comment>
<dbReference type="GO" id="GO:0016829">
    <property type="term" value="F:lyase activity"/>
    <property type="evidence" value="ECO:0007669"/>
    <property type="project" value="UniProtKB-KW"/>
</dbReference>
<keyword evidence="5" id="KW-1185">Reference proteome</keyword>
<dbReference type="PANTHER" id="PTHR11941:SF54">
    <property type="entry name" value="ENOYL-COA HYDRATASE, MITOCHONDRIAL"/>
    <property type="match status" value="1"/>
</dbReference>
<organism evidence="4 5">
    <name type="scientific">Phenylobacterium montanum</name>
    <dbReference type="NCBI Taxonomy" id="2823693"/>
    <lineage>
        <taxon>Bacteria</taxon>
        <taxon>Pseudomonadati</taxon>
        <taxon>Pseudomonadota</taxon>
        <taxon>Alphaproteobacteria</taxon>
        <taxon>Caulobacterales</taxon>
        <taxon>Caulobacteraceae</taxon>
        <taxon>Phenylobacterium</taxon>
    </lineage>
</organism>
<dbReference type="PANTHER" id="PTHR11941">
    <property type="entry name" value="ENOYL-COA HYDRATASE-RELATED"/>
    <property type="match status" value="1"/>
</dbReference>